<sequence length="108" mass="11943">MDDLTGTAAKNKTCFCVLSDGTRSGSWRQLVAAARYTTENIPPQYLRSNPAAVILFRSHHIPDLDFLYFLGRDTDILFTLASLGCSHMTNKSPSISSFNSKINISDLL</sequence>
<dbReference type="InParanoid" id="F8QGG1"/>
<keyword evidence="2" id="KW-1185">Reference proteome</keyword>
<evidence type="ECO:0000313" key="1">
    <source>
        <dbReference type="EMBL" id="EGN92639.1"/>
    </source>
</evidence>
<organism evidence="2">
    <name type="scientific">Serpula lacrymans var. lacrymans (strain S7.3)</name>
    <name type="common">Dry rot fungus</name>
    <dbReference type="NCBI Taxonomy" id="936435"/>
    <lineage>
        <taxon>Eukaryota</taxon>
        <taxon>Fungi</taxon>
        <taxon>Dikarya</taxon>
        <taxon>Basidiomycota</taxon>
        <taxon>Agaricomycotina</taxon>
        <taxon>Agaricomycetes</taxon>
        <taxon>Agaricomycetidae</taxon>
        <taxon>Boletales</taxon>
        <taxon>Coniophorineae</taxon>
        <taxon>Serpulaceae</taxon>
        <taxon>Serpula</taxon>
    </lineage>
</organism>
<accession>F8QGG1</accession>
<name>F8QGG1_SERL3</name>
<dbReference type="EMBL" id="GL945501">
    <property type="protein sequence ID" value="EGN92639.1"/>
    <property type="molecule type" value="Genomic_DNA"/>
</dbReference>
<dbReference type="HOGENOM" id="CLU_2198589_0_0_1"/>
<protein>
    <submittedName>
        <fullName evidence="1">Uncharacterized protein</fullName>
    </submittedName>
</protein>
<evidence type="ECO:0000313" key="2">
    <source>
        <dbReference type="Proteomes" id="UP000008063"/>
    </source>
</evidence>
<dbReference type="AlphaFoldDB" id="F8QGG1"/>
<gene>
    <name evidence="1" type="ORF">SERLA73DRAFT_79448</name>
</gene>
<reference evidence="2" key="1">
    <citation type="journal article" date="2011" name="Science">
        <title>The plant cell wall-decomposing machinery underlies the functional diversity of forest fungi.</title>
        <authorList>
            <person name="Eastwood D.C."/>
            <person name="Floudas D."/>
            <person name="Binder M."/>
            <person name="Majcherczyk A."/>
            <person name="Schneider P."/>
            <person name="Aerts A."/>
            <person name="Asiegbu F.O."/>
            <person name="Baker S.E."/>
            <person name="Barry K."/>
            <person name="Bendiksby M."/>
            <person name="Blumentritt M."/>
            <person name="Coutinho P.M."/>
            <person name="Cullen D."/>
            <person name="de Vries R.P."/>
            <person name="Gathman A."/>
            <person name="Goodell B."/>
            <person name="Henrissat B."/>
            <person name="Ihrmark K."/>
            <person name="Kauserud H."/>
            <person name="Kohler A."/>
            <person name="LaButti K."/>
            <person name="Lapidus A."/>
            <person name="Lavin J.L."/>
            <person name="Lee Y.-H."/>
            <person name="Lindquist E."/>
            <person name="Lilly W."/>
            <person name="Lucas S."/>
            <person name="Morin E."/>
            <person name="Murat C."/>
            <person name="Oguiza J.A."/>
            <person name="Park J."/>
            <person name="Pisabarro A.G."/>
            <person name="Riley R."/>
            <person name="Rosling A."/>
            <person name="Salamov A."/>
            <person name="Schmidt O."/>
            <person name="Schmutz J."/>
            <person name="Skrede I."/>
            <person name="Stenlid J."/>
            <person name="Wiebenga A."/>
            <person name="Xie X."/>
            <person name="Kuees U."/>
            <person name="Hibbett D.S."/>
            <person name="Hoffmeister D."/>
            <person name="Hoegberg N."/>
            <person name="Martin F."/>
            <person name="Grigoriev I.V."/>
            <person name="Watkinson S.C."/>
        </authorList>
    </citation>
    <scope>NUCLEOTIDE SEQUENCE [LARGE SCALE GENOMIC DNA]</scope>
    <source>
        <strain evidence="2">strain S7.3</strain>
    </source>
</reference>
<proteinExistence type="predicted"/>
<dbReference type="Proteomes" id="UP000008063">
    <property type="component" value="Unassembled WGS sequence"/>
</dbReference>